<dbReference type="STRING" id="1073327.SAMN04488108_0563"/>
<dbReference type="EMBL" id="FRXN01000001">
    <property type="protein sequence ID" value="SHO60087.1"/>
    <property type="molecule type" value="Genomic_DNA"/>
</dbReference>
<reference evidence="2" key="1">
    <citation type="submission" date="2016-12" db="EMBL/GenBank/DDBJ databases">
        <authorList>
            <person name="Varghese N."/>
            <person name="Submissions S."/>
        </authorList>
    </citation>
    <scope>NUCLEOTIDE SEQUENCE [LARGE SCALE GENOMIC DNA]</scope>
    <source>
        <strain evidence="2">DSM 25035</strain>
    </source>
</reference>
<gene>
    <name evidence="1" type="ORF">SAMN04488108_0563</name>
</gene>
<protein>
    <recommendedName>
        <fullName evidence="3">HEAT repeat-containing protein</fullName>
    </recommendedName>
</protein>
<proteinExistence type="predicted"/>
<dbReference type="RefSeq" id="WP_073570219.1">
    <property type="nucleotide sequence ID" value="NZ_FRXN01000001.1"/>
</dbReference>
<evidence type="ECO:0000313" key="1">
    <source>
        <dbReference type="EMBL" id="SHO60087.1"/>
    </source>
</evidence>
<evidence type="ECO:0000313" key="2">
    <source>
        <dbReference type="Proteomes" id="UP000184609"/>
    </source>
</evidence>
<dbReference type="AlphaFoldDB" id="A0A1M7Z563"/>
<evidence type="ECO:0008006" key="3">
    <source>
        <dbReference type="Google" id="ProtNLM"/>
    </source>
</evidence>
<dbReference type="OrthoDB" id="822648at2"/>
<organism evidence="1 2">
    <name type="scientific">Algoriphagus zhangzhouensis</name>
    <dbReference type="NCBI Taxonomy" id="1073327"/>
    <lineage>
        <taxon>Bacteria</taxon>
        <taxon>Pseudomonadati</taxon>
        <taxon>Bacteroidota</taxon>
        <taxon>Cytophagia</taxon>
        <taxon>Cytophagales</taxon>
        <taxon>Cyclobacteriaceae</taxon>
        <taxon>Algoriphagus</taxon>
    </lineage>
</organism>
<sequence>MDQDLEFLFSKITDPNESEAYVFADKLGLKANEEAKDKLLELVKGDNWEISYLACRALSKTIWQDEALDAIFDVIFDRKNKNLQGAFVQILEEYDLSLRFVDIFRVYLFGNFKASTLAKDYLDQVEFEITPRTIRKAEKHWNHYLHNPEDEGSMAIKKAEIEPMLLEMKELFS</sequence>
<keyword evidence="2" id="KW-1185">Reference proteome</keyword>
<name>A0A1M7Z563_9BACT</name>
<dbReference type="Proteomes" id="UP000184609">
    <property type="component" value="Unassembled WGS sequence"/>
</dbReference>
<accession>A0A1M7Z563</accession>